<evidence type="ECO:0008006" key="4">
    <source>
        <dbReference type="Google" id="ProtNLM"/>
    </source>
</evidence>
<reference evidence="2" key="1">
    <citation type="submission" date="2020-06" db="EMBL/GenBank/DDBJ databases">
        <title>WGS assembly of Ceratodon purpureus strain R40.</title>
        <authorList>
            <person name="Carey S.B."/>
            <person name="Jenkins J."/>
            <person name="Shu S."/>
            <person name="Lovell J.T."/>
            <person name="Sreedasyam A."/>
            <person name="Maumus F."/>
            <person name="Tiley G.P."/>
            <person name="Fernandez-Pozo N."/>
            <person name="Barry K."/>
            <person name="Chen C."/>
            <person name="Wang M."/>
            <person name="Lipzen A."/>
            <person name="Daum C."/>
            <person name="Saski C.A."/>
            <person name="Payton A.C."/>
            <person name="Mcbreen J.C."/>
            <person name="Conrad R.E."/>
            <person name="Kollar L.M."/>
            <person name="Olsson S."/>
            <person name="Huttunen S."/>
            <person name="Landis J.B."/>
            <person name="Wickett N.J."/>
            <person name="Johnson M.G."/>
            <person name="Rensing S.A."/>
            <person name="Grimwood J."/>
            <person name="Schmutz J."/>
            <person name="Mcdaniel S.F."/>
        </authorList>
    </citation>
    <scope>NUCLEOTIDE SEQUENCE</scope>
    <source>
        <strain evidence="2">R40</strain>
    </source>
</reference>
<name>A0A8T0HLM4_CERPU</name>
<keyword evidence="3" id="KW-1185">Reference proteome</keyword>
<dbReference type="Proteomes" id="UP000822688">
    <property type="component" value="Chromosome V"/>
</dbReference>
<keyword evidence="1" id="KW-0732">Signal</keyword>
<feature type="chain" id="PRO_5035879340" description="Secreted protein" evidence="1">
    <location>
        <begin position="28"/>
        <end position="84"/>
    </location>
</feature>
<protein>
    <recommendedName>
        <fullName evidence="4">Secreted protein</fullName>
    </recommendedName>
</protein>
<accession>A0A8T0HLM4</accession>
<proteinExistence type="predicted"/>
<evidence type="ECO:0000256" key="1">
    <source>
        <dbReference type="SAM" id="SignalP"/>
    </source>
</evidence>
<organism evidence="2 3">
    <name type="scientific">Ceratodon purpureus</name>
    <name type="common">Fire moss</name>
    <name type="synonym">Dicranum purpureum</name>
    <dbReference type="NCBI Taxonomy" id="3225"/>
    <lineage>
        <taxon>Eukaryota</taxon>
        <taxon>Viridiplantae</taxon>
        <taxon>Streptophyta</taxon>
        <taxon>Embryophyta</taxon>
        <taxon>Bryophyta</taxon>
        <taxon>Bryophytina</taxon>
        <taxon>Bryopsida</taxon>
        <taxon>Dicranidae</taxon>
        <taxon>Pseudoditrichales</taxon>
        <taxon>Ditrichaceae</taxon>
        <taxon>Ceratodon</taxon>
    </lineage>
</organism>
<sequence>MSGLHLSGQNLLRPALLLLWSSPRTGGRSSAQDSSYLNSRQFLQRSPSVTVLSLDDRIRPVYGCPTPHLRNCLPLPTRLKMLAD</sequence>
<feature type="signal peptide" evidence="1">
    <location>
        <begin position="1"/>
        <end position="27"/>
    </location>
</feature>
<dbReference type="EMBL" id="CM026426">
    <property type="protein sequence ID" value="KAG0571719.1"/>
    <property type="molecule type" value="Genomic_DNA"/>
</dbReference>
<evidence type="ECO:0000313" key="3">
    <source>
        <dbReference type="Proteomes" id="UP000822688"/>
    </source>
</evidence>
<dbReference type="AlphaFoldDB" id="A0A8T0HLM4"/>
<comment type="caution">
    <text evidence="2">The sequence shown here is derived from an EMBL/GenBank/DDBJ whole genome shotgun (WGS) entry which is preliminary data.</text>
</comment>
<gene>
    <name evidence="2" type="ORF">KC19_VG036700</name>
</gene>
<evidence type="ECO:0000313" key="2">
    <source>
        <dbReference type="EMBL" id="KAG0571719.1"/>
    </source>
</evidence>